<feature type="compositionally biased region" description="Low complexity" evidence="1">
    <location>
        <begin position="175"/>
        <end position="184"/>
    </location>
</feature>
<reference evidence="3 4" key="1">
    <citation type="submission" date="2020-03" db="EMBL/GenBank/DDBJ databases">
        <title>Whole genome shotgun sequence of Phytohabitans flavus NBRC 107702.</title>
        <authorList>
            <person name="Komaki H."/>
            <person name="Tamura T."/>
        </authorList>
    </citation>
    <scope>NUCLEOTIDE SEQUENCE [LARGE SCALE GENOMIC DNA]</scope>
    <source>
        <strain evidence="3 4">NBRC 107702</strain>
    </source>
</reference>
<protein>
    <submittedName>
        <fullName evidence="3">Cupin</fullName>
    </submittedName>
</protein>
<accession>A0A6F8XVP5</accession>
<dbReference type="Gene3D" id="2.60.120.10">
    <property type="entry name" value="Jelly Rolls"/>
    <property type="match status" value="1"/>
</dbReference>
<dbReference type="PANTHER" id="PTHR36156">
    <property type="entry name" value="SLR2101 PROTEIN"/>
    <property type="match status" value="1"/>
</dbReference>
<organism evidence="3 4">
    <name type="scientific">Phytohabitans flavus</name>
    <dbReference type="NCBI Taxonomy" id="1076124"/>
    <lineage>
        <taxon>Bacteria</taxon>
        <taxon>Bacillati</taxon>
        <taxon>Actinomycetota</taxon>
        <taxon>Actinomycetes</taxon>
        <taxon>Micromonosporales</taxon>
        <taxon>Micromonosporaceae</taxon>
    </lineage>
</organism>
<keyword evidence="4" id="KW-1185">Reference proteome</keyword>
<dbReference type="InterPro" id="IPR047142">
    <property type="entry name" value="OryJ/VirC-like"/>
</dbReference>
<evidence type="ECO:0000256" key="1">
    <source>
        <dbReference type="SAM" id="MobiDB-lite"/>
    </source>
</evidence>
<dbReference type="InterPro" id="IPR011051">
    <property type="entry name" value="RmlC_Cupin_sf"/>
</dbReference>
<dbReference type="Pfam" id="PF07883">
    <property type="entry name" value="Cupin_2"/>
    <property type="match status" value="1"/>
</dbReference>
<evidence type="ECO:0000259" key="2">
    <source>
        <dbReference type="Pfam" id="PF07883"/>
    </source>
</evidence>
<dbReference type="AlphaFoldDB" id="A0A6F8XVP5"/>
<reference evidence="3 4" key="2">
    <citation type="submission" date="2020-03" db="EMBL/GenBank/DDBJ databases">
        <authorList>
            <person name="Ichikawa N."/>
            <person name="Kimura A."/>
            <person name="Kitahashi Y."/>
            <person name="Uohara A."/>
        </authorList>
    </citation>
    <scope>NUCLEOTIDE SEQUENCE [LARGE SCALE GENOMIC DNA]</scope>
    <source>
        <strain evidence="3 4">NBRC 107702</strain>
    </source>
</reference>
<name>A0A6F8XVP5_9ACTN</name>
<dbReference type="InterPro" id="IPR014710">
    <property type="entry name" value="RmlC-like_jellyroll"/>
</dbReference>
<feature type="region of interest" description="Disordered" evidence="1">
    <location>
        <begin position="169"/>
        <end position="193"/>
    </location>
</feature>
<dbReference type="CDD" id="cd02231">
    <property type="entry name" value="cupin_BLL6423-like"/>
    <property type="match status" value="1"/>
</dbReference>
<sequence>MTGATPDGKSVWASDETIEPVRPIMLPGAIIHKLWGGDGVPELPHDGTPPEGLNYLPGPGGYRLYVYTVPPAMTYDGRKKVDREEGLADLQRKLPGLTINPNSKNPGMHATDTVDFQIIVEGEVVLELDDGAEKVLKAGDVVVLNGDRHKWHNRSGVDATMVGIMIGARRDQPDSAAPSPAPSSLDRPGPANG</sequence>
<evidence type="ECO:0000313" key="3">
    <source>
        <dbReference type="EMBL" id="BCB77890.1"/>
    </source>
</evidence>
<dbReference type="EMBL" id="AP022870">
    <property type="protein sequence ID" value="BCB77890.1"/>
    <property type="molecule type" value="Genomic_DNA"/>
</dbReference>
<dbReference type="PANTHER" id="PTHR36156:SF2">
    <property type="entry name" value="CUPIN TYPE-2 DOMAIN-CONTAINING PROTEIN"/>
    <property type="match status" value="1"/>
</dbReference>
<dbReference type="SUPFAM" id="SSF51182">
    <property type="entry name" value="RmlC-like cupins"/>
    <property type="match status" value="1"/>
</dbReference>
<dbReference type="InterPro" id="IPR013096">
    <property type="entry name" value="Cupin_2"/>
</dbReference>
<dbReference type="Proteomes" id="UP000502508">
    <property type="component" value="Chromosome"/>
</dbReference>
<dbReference type="KEGG" id="pfla:Pflav_043000"/>
<proteinExistence type="predicted"/>
<feature type="domain" description="Cupin type-2" evidence="2">
    <location>
        <begin position="98"/>
        <end position="162"/>
    </location>
</feature>
<evidence type="ECO:0000313" key="4">
    <source>
        <dbReference type="Proteomes" id="UP000502508"/>
    </source>
</evidence>
<gene>
    <name evidence="3" type="ORF">Pflav_043000</name>
</gene>